<evidence type="ECO:0000256" key="1">
    <source>
        <dbReference type="ARBA" id="ARBA00012513"/>
    </source>
</evidence>
<dbReference type="Gene3D" id="3.30.200.20">
    <property type="entry name" value="Phosphorylase Kinase, domain 1"/>
    <property type="match status" value="1"/>
</dbReference>
<comment type="caution">
    <text evidence="11">The sequence shown here is derived from an EMBL/GenBank/DDBJ whole genome shotgun (WGS) entry which is preliminary data.</text>
</comment>
<sequence>MSEAERAGTSRQETRQDKSERRLLAGRYRLGDVLGRGGMGTVWRAEDETLGRTVAVKELRFPSNIDEEEKRRLITRTLREAKAIARIRNNSAVTVFDVVDEDDRPWIVMELVEGKSLAEVIREDGLLEPKRAAEVGLAILDVLRSAHREGILHRDVKPSNVLIAEDGRVVLTDFGIAQVEGDPSITSTGMLVGAPSYISPERARGHKPGPAADLWSLGGLLYAAVEGAPPYDKGSAIATLTAVMTEPLEEPKNAGPLRDVIYGLLTKDPAKRLDDAGARAMLNAVIHAPEPKPLDATQVVPMPTQSGGPEGRRGEEAGEKLRGALRSVRKAAGAATGGATARAKSGSAPAVPGTGGAPAAGGAVSGGARSGALGASGTPGATGVPAGPAGRGGVRPGGPGAGAAGAPNSSANRAASGWPVVPPPDLDLPPRPVPRAPLTDVVPKRTLVVIAVLVVLAVLGTVLAFALSGDDKDGASGAKAVNSAAASTKQDKKSAAGGTDTGKRTDGAGSASVGTGSGSDGTASAEESRSGDDSDADSESSGSSGSKDGGSAPVVSTRKGAQGYSIGLPKGWKYRSAGTAGDRYTGPRGQKLLVAWTSTPKDDPVADWKNQERYMVRSQYHKIRIEKVDYRGWNTADWEFTYTEGGTGYRTIDRGFVVNGHLGYALMYTAQSADWHGDLRKDTWKTLTKSFEPKS</sequence>
<keyword evidence="2" id="KW-0723">Serine/threonine-protein kinase</keyword>
<dbReference type="InterPro" id="IPR000719">
    <property type="entry name" value="Prot_kinase_dom"/>
</dbReference>
<feature type="domain" description="Protein kinase" evidence="10">
    <location>
        <begin position="28"/>
        <end position="286"/>
    </location>
</feature>
<feature type="region of interest" description="Disordered" evidence="8">
    <location>
        <begin position="482"/>
        <end position="562"/>
    </location>
</feature>
<keyword evidence="9" id="KW-0472">Membrane</keyword>
<keyword evidence="4 7" id="KW-0547">Nucleotide-binding</keyword>
<dbReference type="CDD" id="cd14014">
    <property type="entry name" value="STKc_PknB_like"/>
    <property type="match status" value="1"/>
</dbReference>
<organism evidence="11 12">
    <name type="scientific">Streptomyces cinerochromogenes</name>
    <dbReference type="NCBI Taxonomy" id="66422"/>
    <lineage>
        <taxon>Bacteria</taxon>
        <taxon>Bacillati</taxon>
        <taxon>Actinomycetota</taxon>
        <taxon>Actinomycetes</taxon>
        <taxon>Kitasatosporales</taxon>
        <taxon>Streptomycetaceae</taxon>
        <taxon>Streptomyces</taxon>
    </lineage>
</organism>
<dbReference type="PROSITE" id="PS50011">
    <property type="entry name" value="PROTEIN_KINASE_DOM"/>
    <property type="match status" value="1"/>
</dbReference>
<evidence type="ECO:0000256" key="3">
    <source>
        <dbReference type="ARBA" id="ARBA00022679"/>
    </source>
</evidence>
<evidence type="ECO:0000256" key="9">
    <source>
        <dbReference type="SAM" id="Phobius"/>
    </source>
</evidence>
<feature type="region of interest" description="Disordered" evidence="8">
    <location>
        <begin position="292"/>
        <end position="426"/>
    </location>
</feature>
<gene>
    <name evidence="11" type="ORF">ACGFZB_14835</name>
</gene>
<evidence type="ECO:0000256" key="8">
    <source>
        <dbReference type="SAM" id="MobiDB-lite"/>
    </source>
</evidence>
<dbReference type="PANTHER" id="PTHR43289">
    <property type="entry name" value="MITOGEN-ACTIVATED PROTEIN KINASE KINASE KINASE 20-RELATED"/>
    <property type="match status" value="1"/>
</dbReference>
<dbReference type="PROSITE" id="PS00108">
    <property type="entry name" value="PROTEIN_KINASE_ST"/>
    <property type="match status" value="1"/>
</dbReference>
<dbReference type="InterPro" id="IPR017441">
    <property type="entry name" value="Protein_kinase_ATP_BS"/>
</dbReference>
<evidence type="ECO:0000259" key="10">
    <source>
        <dbReference type="PROSITE" id="PS50011"/>
    </source>
</evidence>
<evidence type="ECO:0000256" key="4">
    <source>
        <dbReference type="ARBA" id="ARBA00022741"/>
    </source>
</evidence>
<reference evidence="11 12" key="1">
    <citation type="submission" date="2024-10" db="EMBL/GenBank/DDBJ databases">
        <title>The Natural Products Discovery Center: Release of the First 8490 Sequenced Strains for Exploring Actinobacteria Biosynthetic Diversity.</title>
        <authorList>
            <person name="Kalkreuter E."/>
            <person name="Kautsar S.A."/>
            <person name="Yang D."/>
            <person name="Bader C.D."/>
            <person name="Teijaro C.N."/>
            <person name="Fluegel L."/>
            <person name="Davis C.M."/>
            <person name="Simpson J.R."/>
            <person name="Lauterbach L."/>
            <person name="Steele A.D."/>
            <person name="Gui C."/>
            <person name="Meng S."/>
            <person name="Li G."/>
            <person name="Viehrig K."/>
            <person name="Ye F."/>
            <person name="Su P."/>
            <person name="Kiefer A.F."/>
            <person name="Nichols A."/>
            <person name="Cepeda A.J."/>
            <person name="Yan W."/>
            <person name="Fan B."/>
            <person name="Jiang Y."/>
            <person name="Adhikari A."/>
            <person name="Zheng C.-J."/>
            <person name="Schuster L."/>
            <person name="Cowan T.M."/>
            <person name="Smanski M.J."/>
            <person name="Chevrette M.G."/>
            <person name="De Carvalho L.P.S."/>
            <person name="Shen B."/>
        </authorList>
    </citation>
    <scope>NUCLEOTIDE SEQUENCE [LARGE SCALE GENOMIC DNA]</scope>
    <source>
        <strain evidence="11 12">NPDC048320</strain>
    </source>
</reference>
<dbReference type="SUPFAM" id="SSF56112">
    <property type="entry name" value="Protein kinase-like (PK-like)"/>
    <property type="match status" value="1"/>
</dbReference>
<dbReference type="InterPro" id="IPR011009">
    <property type="entry name" value="Kinase-like_dom_sf"/>
</dbReference>
<keyword evidence="3 11" id="KW-0808">Transferase</keyword>
<feature type="compositionally biased region" description="Gly residues" evidence="8">
    <location>
        <begin position="353"/>
        <end position="369"/>
    </location>
</feature>
<dbReference type="Gene3D" id="1.10.510.10">
    <property type="entry name" value="Transferase(Phosphotransferase) domain 1"/>
    <property type="match status" value="1"/>
</dbReference>
<name>A0ABW7B6K4_9ACTN</name>
<dbReference type="SMART" id="SM00220">
    <property type="entry name" value="S_TKc"/>
    <property type="match status" value="1"/>
</dbReference>
<feature type="compositionally biased region" description="Low complexity" evidence="8">
    <location>
        <begin position="370"/>
        <end position="388"/>
    </location>
</feature>
<evidence type="ECO:0000256" key="7">
    <source>
        <dbReference type="PROSITE-ProRule" id="PRU10141"/>
    </source>
</evidence>
<feature type="compositionally biased region" description="Basic and acidic residues" evidence="8">
    <location>
        <begin position="310"/>
        <end position="322"/>
    </location>
</feature>
<feature type="compositionally biased region" description="Low complexity" evidence="8">
    <location>
        <begin position="330"/>
        <end position="352"/>
    </location>
</feature>
<feature type="compositionally biased region" description="Low complexity" evidence="8">
    <location>
        <begin position="404"/>
        <end position="419"/>
    </location>
</feature>
<feature type="binding site" evidence="7">
    <location>
        <position position="57"/>
    </location>
    <ligand>
        <name>ATP</name>
        <dbReference type="ChEBI" id="CHEBI:30616"/>
    </ligand>
</feature>
<dbReference type="Pfam" id="PF00069">
    <property type="entry name" value="Pkinase"/>
    <property type="match status" value="1"/>
</dbReference>
<evidence type="ECO:0000256" key="6">
    <source>
        <dbReference type="ARBA" id="ARBA00022840"/>
    </source>
</evidence>
<dbReference type="Proteomes" id="UP001604267">
    <property type="component" value="Unassembled WGS sequence"/>
</dbReference>
<evidence type="ECO:0000256" key="5">
    <source>
        <dbReference type="ARBA" id="ARBA00022777"/>
    </source>
</evidence>
<keyword evidence="9" id="KW-0812">Transmembrane</keyword>
<accession>A0ABW7B6K4</accession>
<evidence type="ECO:0000256" key="2">
    <source>
        <dbReference type="ARBA" id="ARBA00022527"/>
    </source>
</evidence>
<dbReference type="EC" id="2.7.11.1" evidence="1"/>
<feature type="transmembrane region" description="Helical" evidence="9">
    <location>
        <begin position="447"/>
        <end position="467"/>
    </location>
</feature>
<dbReference type="EMBL" id="JBICYV010000006">
    <property type="protein sequence ID" value="MFG3011708.1"/>
    <property type="molecule type" value="Genomic_DNA"/>
</dbReference>
<dbReference type="PANTHER" id="PTHR43289:SF6">
    <property type="entry name" value="SERINE_THREONINE-PROTEIN KINASE NEKL-3"/>
    <property type="match status" value="1"/>
</dbReference>
<keyword evidence="5 11" id="KW-0418">Kinase</keyword>
<proteinExistence type="predicted"/>
<dbReference type="RefSeq" id="WP_392817863.1">
    <property type="nucleotide sequence ID" value="NZ_JBICYV010000006.1"/>
</dbReference>
<evidence type="ECO:0000313" key="11">
    <source>
        <dbReference type="EMBL" id="MFG3011708.1"/>
    </source>
</evidence>
<feature type="compositionally biased region" description="Low complexity" evidence="8">
    <location>
        <begin position="539"/>
        <end position="552"/>
    </location>
</feature>
<dbReference type="PROSITE" id="PS00107">
    <property type="entry name" value="PROTEIN_KINASE_ATP"/>
    <property type="match status" value="1"/>
</dbReference>
<keyword evidence="12" id="KW-1185">Reference proteome</keyword>
<protein>
    <recommendedName>
        <fullName evidence="1">non-specific serine/threonine protein kinase</fullName>
        <ecNumber evidence="1">2.7.11.1</ecNumber>
    </recommendedName>
</protein>
<dbReference type="InterPro" id="IPR008271">
    <property type="entry name" value="Ser/Thr_kinase_AS"/>
</dbReference>
<keyword evidence="9" id="KW-1133">Transmembrane helix</keyword>
<dbReference type="GO" id="GO:0004674">
    <property type="term" value="F:protein serine/threonine kinase activity"/>
    <property type="evidence" value="ECO:0007669"/>
    <property type="project" value="UniProtKB-EC"/>
</dbReference>
<keyword evidence="6 7" id="KW-0067">ATP-binding</keyword>
<evidence type="ECO:0000313" key="12">
    <source>
        <dbReference type="Proteomes" id="UP001604267"/>
    </source>
</evidence>
<feature type="compositionally biased region" description="Low complexity" evidence="8">
    <location>
        <begin position="507"/>
        <end position="525"/>
    </location>
</feature>
<feature type="compositionally biased region" description="Gly residues" evidence="8">
    <location>
        <begin position="389"/>
        <end position="403"/>
    </location>
</feature>